<dbReference type="PROSITE" id="PS50937">
    <property type="entry name" value="HTH_MERR_2"/>
    <property type="match status" value="1"/>
</dbReference>
<reference evidence="6 7" key="1">
    <citation type="journal article" date="2014" name="Genome Announc.">
        <title>Comparative Genome Analysis of Two Isolates of the Fish Pathogen Piscirickettsia salmonis from Different Hosts Reveals Major Differences in Virulence-Associated Secretion Systems.</title>
        <authorList>
            <person name="Bohle H."/>
            <person name="Henriquez P."/>
            <person name="Grothusen H."/>
            <person name="Navas E."/>
            <person name="Sandoval A."/>
            <person name="Bustamante F."/>
            <person name="Bustos P."/>
            <person name="Mancilla M."/>
        </authorList>
    </citation>
    <scope>NUCLEOTIDE SEQUENCE [LARGE SCALE GENOMIC DNA]</scope>
    <source>
        <strain evidence="7">B1-32597</strain>
    </source>
</reference>
<dbReference type="CDD" id="cd04770">
    <property type="entry name" value="HTH_HMRTR"/>
    <property type="match status" value="1"/>
</dbReference>
<dbReference type="PANTHER" id="PTHR30204:SF69">
    <property type="entry name" value="MERR-FAMILY TRANSCRIPTIONAL REGULATOR"/>
    <property type="match status" value="1"/>
</dbReference>
<dbReference type="SMART" id="SM00422">
    <property type="entry name" value="HTH_MERR"/>
    <property type="match status" value="1"/>
</dbReference>
<protein>
    <submittedName>
        <fullName evidence="6">MerR family transcriptional regulator</fullName>
    </submittedName>
</protein>
<dbReference type="SUPFAM" id="SSF46955">
    <property type="entry name" value="Putative DNA-binding domain"/>
    <property type="match status" value="1"/>
</dbReference>
<evidence type="ECO:0000256" key="3">
    <source>
        <dbReference type="ARBA" id="ARBA00023125"/>
    </source>
</evidence>
<dbReference type="RefSeq" id="WP_036772998.1">
    <property type="nucleotide sequence ID" value="NZ_CP012508.1"/>
</dbReference>
<proteinExistence type="predicted"/>
<dbReference type="GO" id="GO:0003700">
    <property type="term" value="F:DNA-binding transcription factor activity"/>
    <property type="evidence" value="ECO:0007669"/>
    <property type="project" value="InterPro"/>
</dbReference>
<evidence type="ECO:0000256" key="4">
    <source>
        <dbReference type="ARBA" id="ARBA00023163"/>
    </source>
</evidence>
<keyword evidence="4" id="KW-0804">Transcription</keyword>
<dbReference type="EMBL" id="CP012508">
    <property type="protein sequence ID" value="ALB23721.1"/>
    <property type="molecule type" value="Genomic_DNA"/>
</dbReference>
<gene>
    <name evidence="6" type="ORF">KU39_2545</name>
</gene>
<dbReference type="PANTHER" id="PTHR30204">
    <property type="entry name" value="REDOX-CYCLING DRUG-SENSING TRANSCRIPTIONAL ACTIVATOR SOXR"/>
    <property type="match status" value="1"/>
</dbReference>
<evidence type="ECO:0000259" key="5">
    <source>
        <dbReference type="PROSITE" id="PS50937"/>
    </source>
</evidence>
<dbReference type="AlphaFoldDB" id="A0AAC8VK12"/>
<evidence type="ECO:0000256" key="2">
    <source>
        <dbReference type="ARBA" id="ARBA00023015"/>
    </source>
</evidence>
<dbReference type="GO" id="GO:0003677">
    <property type="term" value="F:DNA binding"/>
    <property type="evidence" value="ECO:0007669"/>
    <property type="project" value="UniProtKB-KW"/>
</dbReference>
<feature type="domain" description="HTH merR-type" evidence="5">
    <location>
        <begin position="7"/>
        <end position="76"/>
    </location>
</feature>
<accession>A0AAC8VK12</accession>
<dbReference type="InterPro" id="IPR009061">
    <property type="entry name" value="DNA-bd_dom_put_sf"/>
</dbReference>
<dbReference type="InterPro" id="IPR000551">
    <property type="entry name" value="MerR-type_HTH_dom"/>
</dbReference>
<keyword evidence="3" id="KW-0238">DNA-binding</keyword>
<dbReference type="PROSITE" id="PS00552">
    <property type="entry name" value="HTH_MERR_1"/>
    <property type="match status" value="1"/>
</dbReference>
<name>A0AAC8VK12_PISSA</name>
<dbReference type="InterPro" id="IPR047057">
    <property type="entry name" value="MerR_fam"/>
</dbReference>
<dbReference type="Gene3D" id="1.10.1660.10">
    <property type="match status" value="1"/>
</dbReference>
<keyword evidence="2" id="KW-0805">Transcription regulation</keyword>
<dbReference type="PRINTS" id="PR00040">
    <property type="entry name" value="HTHMERR"/>
</dbReference>
<dbReference type="Pfam" id="PF13411">
    <property type="entry name" value="MerR_1"/>
    <property type="match status" value="1"/>
</dbReference>
<organism evidence="6 7">
    <name type="scientific">Piscirickettsia salmonis</name>
    <dbReference type="NCBI Taxonomy" id="1238"/>
    <lineage>
        <taxon>Bacteria</taxon>
        <taxon>Pseudomonadati</taxon>
        <taxon>Pseudomonadota</taxon>
        <taxon>Gammaproteobacteria</taxon>
        <taxon>Thiotrichales</taxon>
        <taxon>Piscirickettsiaceae</taxon>
        <taxon>Piscirickettsia</taxon>
    </lineage>
</organism>
<evidence type="ECO:0000313" key="6">
    <source>
        <dbReference type="EMBL" id="ALB23721.1"/>
    </source>
</evidence>
<evidence type="ECO:0000313" key="7">
    <source>
        <dbReference type="Proteomes" id="UP000029558"/>
    </source>
</evidence>
<sequence>MTVLARQYSVGQLARLAGVTAVAIRFYEKKGLLPKAQRAANGYRYYHADLLKQLSLINNAKKAGFSLAEVRELIDLSQAEEKTASAVKKQLAEKITEVKEKITALMAIERSLTHLNATCSGQMPASVCPIIQKLSSHKKAEDG</sequence>
<dbReference type="Proteomes" id="UP000029558">
    <property type="component" value="Chromosome"/>
</dbReference>
<keyword evidence="1" id="KW-0678">Repressor</keyword>
<evidence type="ECO:0000256" key="1">
    <source>
        <dbReference type="ARBA" id="ARBA00022491"/>
    </source>
</evidence>